<evidence type="ECO:0000256" key="2">
    <source>
        <dbReference type="ARBA" id="ARBA00008149"/>
    </source>
</evidence>
<keyword evidence="9 10" id="KW-0472">Membrane</keyword>
<dbReference type="GO" id="GO:0005524">
    <property type="term" value="F:ATP binding"/>
    <property type="evidence" value="ECO:0007669"/>
    <property type="project" value="UniProtKB-KW"/>
</dbReference>
<dbReference type="AlphaFoldDB" id="A0A3S4RPW5"/>
<name>A0A3S4RPW5_MYCCI</name>
<dbReference type="Gene3D" id="3.30.2390.20">
    <property type="entry name" value="Type VII secretion system EccB, repeat 1 domain"/>
    <property type="match status" value="1"/>
</dbReference>
<evidence type="ECO:0000256" key="10">
    <source>
        <dbReference type="SAM" id="Phobius"/>
    </source>
</evidence>
<evidence type="ECO:0000256" key="3">
    <source>
        <dbReference type="ARBA" id="ARBA00022475"/>
    </source>
</evidence>
<dbReference type="Proteomes" id="UP000282551">
    <property type="component" value="Chromosome"/>
</dbReference>
<feature type="transmembrane region" description="Helical" evidence="10">
    <location>
        <begin position="64"/>
        <end position="84"/>
    </location>
</feature>
<keyword evidence="5" id="KW-0547">Nucleotide-binding</keyword>
<keyword evidence="7" id="KW-0067">ATP-binding</keyword>
<dbReference type="EMBL" id="LR134355">
    <property type="protein sequence ID" value="VEG49457.1"/>
    <property type="molecule type" value="Genomic_DNA"/>
</dbReference>
<evidence type="ECO:0000256" key="1">
    <source>
        <dbReference type="ARBA" id="ARBA00004162"/>
    </source>
</evidence>
<dbReference type="GO" id="GO:0005886">
    <property type="term" value="C:plasma membrane"/>
    <property type="evidence" value="ECO:0007669"/>
    <property type="project" value="UniProtKB-SubCell"/>
</dbReference>
<dbReference type="GO" id="GO:0005576">
    <property type="term" value="C:extracellular region"/>
    <property type="evidence" value="ECO:0007669"/>
    <property type="project" value="TreeGrafter"/>
</dbReference>
<dbReference type="Gene3D" id="2.40.50.910">
    <property type="entry name" value="Type VII secretion system EccB, repeat 3 domain"/>
    <property type="match status" value="1"/>
</dbReference>
<evidence type="ECO:0000256" key="9">
    <source>
        <dbReference type="ARBA" id="ARBA00023136"/>
    </source>
</evidence>
<dbReference type="OrthoDB" id="3847604at2"/>
<gene>
    <name evidence="11" type="primary">eccB1</name>
    <name evidence="11" type="ORF">NCTC10485_03765</name>
</gene>
<comment type="subcellular location">
    <subcellularLocation>
        <location evidence="1">Cell membrane</location>
        <topology evidence="1">Single-pass membrane protein</topology>
    </subcellularLocation>
</comment>
<dbReference type="PANTHER" id="PTHR40765:SF2">
    <property type="entry name" value="ESX-2 SECRETION SYSTEM ATPASE ECCB2"/>
    <property type="match status" value="1"/>
</dbReference>
<evidence type="ECO:0000313" key="12">
    <source>
        <dbReference type="Proteomes" id="UP000282551"/>
    </source>
</evidence>
<evidence type="ECO:0000256" key="4">
    <source>
        <dbReference type="ARBA" id="ARBA00022692"/>
    </source>
</evidence>
<evidence type="ECO:0000313" key="11">
    <source>
        <dbReference type="EMBL" id="VEG49457.1"/>
    </source>
</evidence>
<evidence type="ECO:0000256" key="8">
    <source>
        <dbReference type="ARBA" id="ARBA00022989"/>
    </source>
</evidence>
<evidence type="ECO:0000256" key="6">
    <source>
        <dbReference type="ARBA" id="ARBA00022801"/>
    </source>
</evidence>
<evidence type="ECO:0000256" key="7">
    <source>
        <dbReference type="ARBA" id="ARBA00022840"/>
    </source>
</evidence>
<keyword evidence="12" id="KW-1185">Reference proteome</keyword>
<keyword evidence="8 10" id="KW-1133">Transmembrane helix</keyword>
<accession>A0A3S4RPW5</accession>
<keyword evidence="6" id="KW-0378">Hydrolase</keyword>
<dbReference type="NCBIfam" id="TIGR03919">
    <property type="entry name" value="T7SS_EccB"/>
    <property type="match status" value="1"/>
</dbReference>
<dbReference type="InterPro" id="IPR044857">
    <property type="entry name" value="T7SS_EccB_R1"/>
</dbReference>
<sequence>MGALALTVDRRAPGAADCSYGGAVIGVPEERQQAGARRYLARRLERALLYGDARGGPDGARTPAFWVFLGAAVAALLTAGAMLLDLLRPAPTLGTAAIVMDRDTGALYARVDDVLHPALNLASARLATGSAEDPDPVGRAAIDAAKRGAPIGIPGAPHRIGAALTEAESRWTVCDGARTTIIAGPPPAGITALPATQPILARGPGGSTYLLYDGRRAALDIEDSAVRQALRLDGTTPAPVSAALLGLVPEDPPLVAPDIPGLGNPGPDALPGTRIGDVVRIESTSGPEYFVVLAGGVQRVGAVLADLITFAGGRAITDLAPGVLSAVPTVGALTVPHHPDRLEPPRPAPAAVCATWLPTGAVHLEVADAVPTDATVRLAQADGDGPAVDEVLLPPGRALYVRPERGPRVGTLVSENGVRHAIDDAAAAGLLGLPDSPVPAPWPVVAALPAGPPLSRAAASVARDVVVAPATPAQR</sequence>
<dbReference type="InterPro" id="IPR007795">
    <property type="entry name" value="T7SS_EccB"/>
</dbReference>
<protein>
    <submittedName>
        <fullName evidence="11">ESX-4 secretion system protein EccB4</fullName>
    </submittedName>
</protein>
<keyword evidence="4 10" id="KW-0812">Transmembrane</keyword>
<dbReference type="GO" id="GO:0016787">
    <property type="term" value="F:hydrolase activity"/>
    <property type="evidence" value="ECO:0007669"/>
    <property type="project" value="UniProtKB-KW"/>
</dbReference>
<reference evidence="11 12" key="1">
    <citation type="submission" date="2018-12" db="EMBL/GenBank/DDBJ databases">
        <authorList>
            <consortium name="Pathogen Informatics"/>
        </authorList>
    </citation>
    <scope>NUCLEOTIDE SEQUENCE [LARGE SCALE GENOMIC DNA]</scope>
    <source>
        <strain evidence="11 12">NCTC10485</strain>
    </source>
</reference>
<organism evidence="11 12">
    <name type="scientific">Mycolicibacterium chitae</name>
    <name type="common">Mycobacterium chitae</name>
    <dbReference type="NCBI Taxonomy" id="1792"/>
    <lineage>
        <taxon>Bacteria</taxon>
        <taxon>Bacillati</taxon>
        <taxon>Actinomycetota</taxon>
        <taxon>Actinomycetes</taxon>
        <taxon>Mycobacteriales</taxon>
        <taxon>Mycobacteriaceae</taxon>
        <taxon>Mycolicibacterium</taxon>
    </lineage>
</organism>
<proteinExistence type="inferred from homology"/>
<dbReference type="Pfam" id="PF05108">
    <property type="entry name" value="T7SS_ESX1_EccB"/>
    <property type="match status" value="1"/>
</dbReference>
<keyword evidence="3" id="KW-1003">Cell membrane</keyword>
<dbReference type="InterPro" id="IPR042485">
    <property type="entry name" value="T7SS_EccB_R3"/>
</dbReference>
<dbReference type="PANTHER" id="PTHR40765">
    <property type="entry name" value="ESX-2 SECRETION SYSTEM ATPASE ECCB2"/>
    <property type="match status" value="1"/>
</dbReference>
<comment type="similarity">
    <text evidence="2">Belongs to the EccB family.</text>
</comment>
<evidence type="ECO:0000256" key="5">
    <source>
        <dbReference type="ARBA" id="ARBA00022741"/>
    </source>
</evidence>